<evidence type="ECO:0000313" key="2">
    <source>
        <dbReference type="Proteomes" id="UP001433508"/>
    </source>
</evidence>
<dbReference type="EMBL" id="MU971374">
    <property type="protein sequence ID" value="KAK9237113.1"/>
    <property type="molecule type" value="Genomic_DNA"/>
</dbReference>
<organism evidence="1 2">
    <name type="scientific">Lipomyces kononenkoae</name>
    <name type="common">Yeast</name>
    <dbReference type="NCBI Taxonomy" id="34357"/>
    <lineage>
        <taxon>Eukaryota</taxon>
        <taxon>Fungi</taxon>
        <taxon>Dikarya</taxon>
        <taxon>Ascomycota</taxon>
        <taxon>Saccharomycotina</taxon>
        <taxon>Lipomycetes</taxon>
        <taxon>Lipomycetales</taxon>
        <taxon>Lipomycetaceae</taxon>
        <taxon>Lipomyces</taxon>
    </lineage>
</organism>
<keyword evidence="2" id="KW-1185">Reference proteome</keyword>
<sequence length="303" mass="32760">MASSESAIPLELSTEAEQQRESSRAVQRASAHSAGGEHDSGTSRTSADDGSTGGGSNSSRGNDQDEDRYELSFVIHPPATVSVSAEVWPPAIVRIRRFRGDREIIPSVSTSSPVSERSHSSLRSSEEATNVSGSDHSNSTGVEEGVTLLCQLALYEADEIFAPIDPSPLQGVTVLSPQAYLDPQRLSEAHDNNNNNNNSNNQELSTSRRVYRYFGFFSNFRVTEPGQYSLSVVLLPGVGLAPLMHGQVAPAGRQLARITLPITVVEATGQPAEHPENGVLRLSDEDRRILQHFHEQGADVPNY</sequence>
<proteinExistence type="predicted"/>
<comment type="caution">
    <text evidence="1">The sequence shown here is derived from an EMBL/GenBank/DDBJ whole genome shotgun (WGS) entry which is preliminary data.</text>
</comment>
<dbReference type="Proteomes" id="UP001433508">
    <property type="component" value="Unassembled WGS sequence"/>
</dbReference>
<reference evidence="2" key="1">
    <citation type="journal article" date="2024" name="Front. Bioeng. Biotechnol.">
        <title>Genome-scale model development and genomic sequencing of the oleaginous clade Lipomyces.</title>
        <authorList>
            <person name="Czajka J.J."/>
            <person name="Han Y."/>
            <person name="Kim J."/>
            <person name="Mondo S.J."/>
            <person name="Hofstad B.A."/>
            <person name="Robles A."/>
            <person name="Haridas S."/>
            <person name="Riley R."/>
            <person name="LaButti K."/>
            <person name="Pangilinan J."/>
            <person name="Andreopoulos W."/>
            <person name="Lipzen A."/>
            <person name="Yan J."/>
            <person name="Wang M."/>
            <person name="Ng V."/>
            <person name="Grigoriev I.V."/>
            <person name="Spatafora J.W."/>
            <person name="Magnuson J.K."/>
            <person name="Baker S.E."/>
            <person name="Pomraning K.R."/>
        </authorList>
    </citation>
    <scope>NUCLEOTIDE SEQUENCE [LARGE SCALE GENOMIC DNA]</scope>
    <source>
        <strain evidence="2">CBS 7786</strain>
    </source>
</reference>
<protein>
    <submittedName>
        <fullName evidence="1">Uncharacterized protein</fullName>
    </submittedName>
</protein>
<evidence type="ECO:0000313" key="1">
    <source>
        <dbReference type="EMBL" id="KAK9237113.1"/>
    </source>
</evidence>
<name>A0ACC3SZP7_LIPKO</name>
<gene>
    <name evidence="1" type="ORF">V1525DRAFT_404988</name>
</gene>
<accession>A0ACC3SZP7</accession>